<dbReference type="Pfam" id="PF20430">
    <property type="entry name" value="Eplus_motif"/>
    <property type="match status" value="1"/>
</dbReference>
<dbReference type="PANTHER" id="PTHR24015">
    <property type="entry name" value="OS07G0578800 PROTEIN-RELATED"/>
    <property type="match status" value="1"/>
</dbReference>
<evidence type="ECO:0000256" key="4">
    <source>
        <dbReference type="PROSITE-ProRule" id="PRU00708"/>
    </source>
</evidence>
<feature type="repeat" description="PPR" evidence="4">
    <location>
        <begin position="489"/>
        <end position="523"/>
    </location>
</feature>
<feature type="repeat" description="PPR" evidence="4">
    <location>
        <begin position="419"/>
        <end position="453"/>
    </location>
</feature>
<feature type="domain" description="DYW" evidence="5">
    <location>
        <begin position="735"/>
        <end position="827"/>
    </location>
</feature>
<dbReference type="Pfam" id="PF01535">
    <property type="entry name" value="PPR"/>
    <property type="match status" value="4"/>
</dbReference>
<accession>A0A833QZ24</accession>
<keyword evidence="7" id="KW-1185">Reference proteome</keyword>
<evidence type="ECO:0000256" key="2">
    <source>
        <dbReference type="ARBA" id="ARBA00022946"/>
    </source>
</evidence>
<dbReference type="PROSITE" id="PS51375">
    <property type="entry name" value="PPR"/>
    <property type="match status" value="6"/>
</dbReference>
<dbReference type="Pfam" id="PF14432">
    <property type="entry name" value="DYW_deaminase"/>
    <property type="match status" value="1"/>
</dbReference>
<dbReference type="FunFam" id="1.25.40.10:FF:000031">
    <property type="entry name" value="Pentatricopeptide repeat-containing protein mitochondrial"/>
    <property type="match status" value="1"/>
</dbReference>
<reference evidence="6" key="1">
    <citation type="submission" date="2020-01" db="EMBL/GenBank/DDBJ databases">
        <title>Genome sequence of Kobresia littledalei, the first chromosome-level genome in the family Cyperaceae.</title>
        <authorList>
            <person name="Qu G."/>
        </authorList>
    </citation>
    <scope>NUCLEOTIDE SEQUENCE</scope>
    <source>
        <strain evidence="6">C.B.Clarke</strain>
        <tissue evidence="6">Leaf</tissue>
    </source>
</reference>
<dbReference type="GO" id="GO:0009451">
    <property type="term" value="P:RNA modification"/>
    <property type="evidence" value="ECO:0007669"/>
    <property type="project" value="InterPro"/>
</dbReference>
<dbReference type="InterPro" id="IPR046849">
    <property type="entry name" value="E2_motif"/>
</dbReference>
<dbReference type="PANTHER" id="PTHR24015:SF1832">
    <property type="entry name" value="OS03G0241800 PROTEIN"/>
    <property type="match status" value="1"/>
</dbReference>
<dbReference type="InterPro" id="IPR032867">
    <property type="entry name" value="DYW_dom"/>
</dbReference>
<dbReference type="InterPro" id="IPR011990">
    <property type="entry name" value="TPR-like_helical_dom_sf"/>
</dbReference>
<dbReference type="InterPro" id="IPR046848">
    <property type="entry name" value="E_motif"/>
</dbReference>
<gene>
    <name evidence="6" type="ORF">FCM35_KLT07289</name>
</gene>
<dbReference type="Gene3D" id="1.25.40.10">
    <property type="entry name" value="Tetratricopeptide repeat domain"/>
    <property type="match status" value="5"/>
</dbReference>
<sequence length="827" mass="92852">MKLIPPQRFRMCSTLARSCFYRFIHLQSKNIVNPSVKKLNPHFSTDETDKYCELLDACIRSKSLEEGKKIHHFIVRNSKNAKNYAVLERVVLLYLACDEVGTAQHMFDEMPQRNVFLWNSMIRAYSWQGPFEMAIELYYKMVNSGVKPNKFTFPFVLKACSGLADLEIGLEVHEDAKLLGLESDLYVSTALIDMYMKCGCLEDAHLVFEKMCKRDIVVWNAMVAGYALHGLYNHTIGFILEMQREGTNPNPSTIVALLPVVGQEKAVLQGKSIHGFCIRRVFCSKDVLVGTALLNMYTKCDNFVYACRIFNRMAVKNEVTWSALIGGYLLCERISEALDLFTQMLIEDSFCLSHTTMASVLRACAKVADLDLGRQLHAFLVKSGLISDLTAANSLLSMYAKSTRIDDAMNLFGEMFVKDNVTYSALISGCVQNGNAQDALRVFKNMRLNNIKPDGMTMMGIIPACSHMAALQHGKCSHAYALVNGLGSDTVICNALIDMYAKCGRIDLSRKVFDKMPVRDVVSWNTMIAAYGTHGLGKDAISLFSPMTTEGFVCDDITFICLISACSHSGLVTEGKRLFNQMAQNYGITPRLEHYIAMVDLLGRGGFLNEAYNFITKMPLKPDVRVWGALLGACRIHKNIELGREVSARIQKLGHDGTGNFVLLSNIYSSAGRFYEAARVRIIQRDKGFKKSPGCSWIEIKGFLHAFTGGDRSHPSSADIYKELDRLMVEIRKLGYLADTSYALHDLEEEEKESTLLYHSEKLAIAFGILKLRNGEAIFITKNLRVCGDCHEAIKYISLVTKRSIVVRDVNRFHHFTDGRCSCGDFW</sequence>
<dbReference type="GO" id="GO:0008270">
    <property type="term" value="F:zinc ion binding"/>
    <property type="evidence" value="ECO:0007669"/>
    <property type="project" value="InterPro"/>
</dbReference>
<evidence type="ECO:0000313" key="6">
    <source>
        <dbReference type="EMBL" id="KAF3327171.1"/>
    </source>
</evidence>
<dbReference type="EMBL" id="SWLB01000017">
    <property type="protein sequence ID" value="KAF3327171.1"/>
    <property type="molecule type" value="Genomic_DNA"/>
</dbReference>
<dbReference type="AlphaFoldDB" id="A0A833QZ24"/>
<feature type="repeat" description="PPR" evidence="4">
    <location>
        <begin position="555"/>
        <end position="590"/>
    </location>
</feature>
<dbReference type="InterPro" id="IPR002885">
    <property type="entry name" value="PPR_rpt"/>
</dbReference>
<dbReference type="Pfam" id="PF20431">
    <property type="entry name" value="E_motif"/>
    <property type="match status" value="1"/>
</dbReference>
<comment type="similarity">
    <text evidence="3">Belongs to the PPR family. PCMP-E subfamily.</text>
</comment>
<feature type="repeat" description="PPR" evidence="4">
    <location>
        <begin position="317"/>
        <end position="347"/>
    </location>
</feature>
<protein>
    <submittedName>
        <fullName evidence="6">Pentatricopeptide repeat-containing protein</fullName>
    </submittedName>
</protein>
<feature type="repeat" description="PPR" evidence="4">
    <location>
        <begin position="215"/>
        <end position="249"/>
    </location>
</feature>
<dbReference type="FunFam" id="1.25.40.10:FF:000344">
    <property type="entry name" value="Pentatricopeptide repeat-containing protein"/>
    <property type="match status" value="1"/>
</dbReference>
<evidence type="ECO:0000256" key="1">
    <source>
        <dbReference type="ARBA" id="ARBA00022737"/>
    </source>
</evidence>
<evidence type="ECO:0000313" key="7">
    <source>
        <dbReference type="Proteomes" id="UP000623129"/>
    </source>
</evidence>
<keyword evidence="2" id="KW-0809">Transit peptide</keyword>
<comment type="caution">
    <text evidence="6">The sequence shown here is derived from an EMBL/GenBank/DDBJ whole genome shotgun (WGS) entry which is preliminary data.</text>
</comment>
<dbReference type="NCBIfam" id="TIGR00756">
    <property type="entry name" value="PPR"/>
    <property type="match status" value="8"/>
</dbReference>
<feature type="repeat" description="PPR" evidence="4">
    <location>
        <begin position="114"/>
        <end position="148"/>
    </location>
</feature>
<dbReference type="Pfam" id="PF13041">
    <property type="entry name" value="PPR_2"/>
    <property type="match status" value="3"/>
</dbReference>
<evidence type="ECO:0000256" key="3">
    <source>
        <dbReference type="ARBA" id="ARBA00061659"/>
    </source>
</evidence>
<keyword evidence="1" id="KW-0677">Repeat</keyword>
<dbReference type="InterPro" id="IPR046960">
    <property type="entry name" value="PPR_At4g14850-like_plant"/>
</dbReference>
<organism evidence="6 7">
    <name type="scientific">Carex littledalei</name>
    <dbReference type="NCBI Taxonomy" id="544730"/>
    <lineage>
        <taxon>Eukaryota</taxon>
        <taxon>Viridiplantae</taxon>
        <taxon>Streptophyta</taxon>
        <taxon>Embryophyta</taxon>
        <taxon>Tracheophyta</taxon>
        <taxon>Spermatophyta</taxon>
        <taxon>Magnoliopsida</taxon>
        <taxon>Liliopsida</taxon>
        <taxon>Poales</taxon>
        <taxon>Cyperaceae</taxon>
        <taxon>Cyperoideae</taxon>
        <taxon>Cariceae</taxon>
        <taxon>Carex</taxon>
        <taxon>Carex subgen. Euthyceras</taxon>
    </lineage>
</organism>
<dbReference type="GO" id="GO:0003723">
    <property type="term" value="F:RNA binding"/>
    <property type="evidence" value="ECO:0007669"/>
    <property type="project" value="InterPro"/>
</dbReference>
<evidence type="ECO:0000259" key="5">
    <source>
        <dbReference type="Pfam" id="PF14432"/>
    </source>
</evidence>
<dbReference type="FunFam" id="1.25.40.10:FF:000280">
    <property type="entry name" value="Pentatricopeptide repeat-containing protein"/>
    <property type="match status" value="1"/>
</dbReference>
<dbReference type="OrthoDB" id="185373at2759"/>
<dbReference type="FunFam" id="1.25.40.10:FF:000682">
    <property type="entry name" value="Pentatricopeptide repeat-containing protein At3g16610"/>
    <property type="match status" value="1"/>
</dbReference>
<dbReference type="Proteomes" id="UP000623129">
    <property type="component" value="Unassembled WGS sequence"/>
</dbReference>
<proteinExistence type="inferred from homology"/>
<name>A0A833QZ24_9POAL</name>